<dbReference type="PANTHER" id="PTHR43808">
    <property type="entry name" value="ACETYLORNITHINE DEACETYLASE"/>
    <property type="match status" value="1"/>
</dbReference>
<proteinExistence type="predicted"/>
<sequence length="396" mass="43542">MEGDDMNLKDIQQKLMTQEEDSIKLLKRFVEIESFSYDKQGIDNLCRVITNIFQELPVSIEELQEETLGNHLRITYGEGNRQITILSHLDTVYPRGTLEIMPFRLDGNKVSGPGVYDMKVSYVMMYHLFKLLRENKGPGDDVRIVWLLTSDEEIGSPSGKHHVYREADKSEVILVLEPTGGDGALKTSRKGGGKFRIEVKGISAHAGVNPEEGANAIEELVYQISKIAALADSSKGTSINTGEIRGGTLFNVVAEHAVAEVDVRVLIPSEAERIENAFKSLTVNNPKTSLSVEGSIYRPPMIRTDKTGVLFNLACAVAEEIGLTLSEVMTGGGSDGNYAASRGVPVLDGLGVVGGYAHSPEEFLWKDTIAERTSLLYGLVLSLIRKQHWHIDNIVN</sequence>
<keyword evidence="1" id="KW-0479">Metal-binding</keyword>
<dbReference type="PANTHER" id="PTHR43808:SF9">
    <property type="entry name" value="BLL0789 PROTEIN"/>
    <property type="match status" value="1"/>
</dbReference>
<comment type="caution">
    <text evidence="5">The sequence shown here is derived from an EMBL/GenBank/DDBJ whole genome shotgun (WGS) entry which is preliminary data.</text>
</comment>
<dbReference type="CDD" id="cd03885">
    <property type="entry name" value="M20_CPDG2"/>
    <property type="match status" value="1"/>
</dbReference>
<dbReference type="InterPro" id="IPR050072">
    <property type="entry name" value="Peptidase_M20A"/>
</dbReference>
<evidence type="ECO:0000256" key="2">
    <source>
        <dbReference type="ARBA" id="ARBA00022801"/>
    </source>
</evidence>
<name>A0A372LRS9_9BACI</name>
<dbReference type="InterPro" id="IPR017150">
    <property type="entry name" value="Pept_M20_glutamate_carboxypep"/>
</dbReference>
<reference evidence="5 6" key="1">
    <citation type="submission" date="2018-08" db="EMBL/GenBank/DDBJ databases">
        <title>Bacillus chawlae sp. nov., Bacillus glennii sp. nov., and Bacillus saganii sp. nov. Isolated from the Vehicle Assembly Building at Kennedy Space Center where the Viking Spacecraft were Assembled.</title>
        <authorList>
            <person name="Seuylemezian A."/>
            <person name="Vaishampayan P."/>
        </authorList>
    </citation>
    <scope>NUCLEOTIDE SEQUENCE [LARGE SCALE GENOMIC DNA]</scope>
    <source>
        <strain evidence="5 6">V47-23a</strain>
    </source>
</reference>
<evidence type="ECO:0000256" key="3">
    <source>
        <dbReference type="PIRSR" id="PIRSR037238-1"/>
    </source>
</evidence>
<organism evidence="5 6">
    <name type="scientific">Peribacillus saganii</name>
    <dbReference type="NCBI Taxonomy" id="2303992"/>
    <lineage>
        <taxon>Bacteria</taxon>
        <taxon>Bacillati</taxon>
        <taxon>Bacillota</taxon>
        <taxon>Bacilli</taxon>
        <taxon>Bacillales</taxon>
        <taxon>Bacillaceae</taxon>
        <taxon>Peribacillus</taxon>
    </lineage>
</organism>
<dbReference type="PIRSF" id="PIRSF037238">
    <property type="entry name" value="Carboxypeptidase_G2"/>
    <property type="match status" value="1"/>
</dbReference>
<dbReference type="SUPFAM" id="SSF53187">
    <property type="entry name" value="Zn-dependent exopeptidases"/>
    <property type="match status" value="1"/>
</dbReference>
<evidence type="ECO:0000256" key="1">
    <source>
        <dbReference type="ARBA" id="ARBA00022723"/>
    </source>
</evidence>
<dbReference type="GO" id="GO:0016787">
    <property type="term" value="F:hydrolase activity"/>
    <property type="evidence" value="ECO:0007669"/>
    <property type="project" value="UniProtKB-KW"/>
</dbReference>
<gene>
    <name evidence="5" type="ORF">D0469_02790</name>
</gene>
<dbReference type="Gene3D" id="3.40.630.10">
    <property type="entry name" value="Zn peptidases"/>
    <property type="match status" value="1"/>
</dbReference>
<dbReference type="Pfam" id="PF07687">
    <property type="entry name" value="M20_dimer"/>
    <property type="match status" value="1"/>
</dbReference>
<dbReference type="Pfam" id="PF01546">
    <property type="entry name" value="Peptidase_M20"/>
    <property type="match status" value="1"/>
</dbReference>
<feature type="active site" evidence="3">
    <location>
        <position position="90"/>
    </location>
</feature>
<feature type="domain" description="Peptidase M20 dimerisation" evidence="4">
    <location>
        <begin position="188"/>
        <end position="281"/>
    </location>
</feature>
<dbReference type="Proteomes" id="UP000264541">
    <property type="component" value="Unassembled WGS sequence"/>
</dbReference>
<evidence type="ECO:0000259" key="4">
    <source>
        <dbReference type="Pfam" id="PF07687"/>
    </source>
</evidence>
<keyword evidence="6" id="KW-1185">Reference proteome</keyword>
<dbReference type="InterPro" id="IPR002933">
    <property type="entry name" value="Peptidase_M20"/>
</dbReference>
<dbReference type="InterPro" id="IPR011650">
    <property type="entry name" value="Peptidase_M20_dimer"/>
</dbReference>
<dbReference type="SUPFAM" id="SSF55031">
    <property type="entry name" value="Bacterial exopeptidase dimerisation domain"/>
    <property type="match status" value="1"/>
</dbReference>
<accession>A0A372LRS9</accession>
<keyword evidence="2" id="KW-0378">Hydrolase</keyword>
<dbReference type="Gene3D" id="3.30.70.360">
    <property type="match status" value="1"/>
</dbReference>
<evidence type="ECO:0000313" key="5">
    <source>
        <dbReference type="EMBL" id="RFU70898.1"/>
    </source>
</evidence>
<dbReference type="AlphaFoldDB" id="A0A372LRS9"/>
<protein>
    <submittedName>
        <fullName evidence="5">M20 family peptidase</fullName>
    </submittedName>
</protein>
<dbReference type="GO" id="GO:0046872">
    <property type="term" value="F:metal ion binding"/>
    <property type="evidence" value="ECO:0007669"/>
    <property type="project" value="UniProtKB-KW"/>
</dbReference>
<feature type="active site" description="Proton acceptor" evidence="3">
    <location>
        <position position="152"/>
    </location>
</feature>
<dbReference type="InterPro" id="IPR036264">
    <property type="entry name" value="Bact_exopeptidase_dim_dom"/>
</dbReference>
<evidence type="ECO:0000313" key="6">
    <source>
        <dbReference type="Proteomes" id="UP000264541"/>
    </source>
</evidence>
<dbReference type="EMBL" id="QVTE01000008">
    <property type="protein sequence ID" value="RFU70898.1"/>
    <property type="molecule type" value="Genomic_DNA"/>
</dbReference>